<evidence type="ECO:0000256" key="2">
    <source>
        <dbReference type="ARBA" id="ARBA00022692"/>
    </source>
</evidence>
<feature type="coiled-coil region" evidence="5">
    <location>
        <begin position="337"/>
        <end position="367"/>
    </location>
</feature>
<feature type="transmembrane region" description="Helical" evidence="6">
    <location>
        <begin position="300"/>
        <end position="321"/>
    </location>
</feature>
<dbReference type="SMART" id="SM01417">
    <property type="entry name" value="Solute_trans_a"/>
    <property type="match status" value="1"/>
</dbReference>
<feature type="transmembrane region" description="Helical" evidence="6">
    <location>
        <begin position="230"/>
        <end position="250"/>
    </location>
</feature>
<reference evidence="7" key="1">
    <citation type="submission" date="2021-01" db="EMBL/GenBank/DDBJ databases">
        <authorList>
            <person name="Corre E."/>
            <person name="Pelletier E."/>
            <person name="Niang G."/>
            <person name="Scheremetjew M."/>
            <person name="Finn R."/>
            <person name="Kale V."/>
            <person name="Holt S."/>
            <person name="Cochrane G."/>
            <person name="Meng A."/>
            <person name="Brown T."/>
            <person name="Cohen L."/>
        </authorList>
    </citation>
    <scope>NUCLEOTIDE SEQUENCE</scope>
</reference>
<dbReference type="Pfam" id="PF03619">
    <property type="entry name" value="Solute_trans_a"/>
    <property type="match status" value="1"/>
</dbReference>
<feature type="transmembrane region" description="Helical" evidence="6">
    <location>
        <begin position="262"/>
        <end position="280"/>
    </location>
</feature>
<dbReference type="GO" id="GO:0016020">
    <property type="term" value="C:membrane"/>
    <property type="evidence" value="ECO:0007669"/>
    <property type="project" value="UniProtKB-SubCell"/>
</dbReference>
<feature type="transmembrane region" description="Helical" evidence="6">
    <location>
        <begin position="188"/>
        <end position="210"/>
    </location>
</feature>
<feature type="transmembrane region" description="Helical" evidence="6">
    <location>
        <begin position="100"/>
        <end position="119"/>
    </location>
</feature>
<keyword evidence="3 6" id="KW-1133">Transmembrane helix</keyword>
<feature type="transmembrane region" description="Helical" evidence="6">
    <location>
        <begin position="27"/>
        <end position="46"/>
    </location>
</feature>
<dbReference type="PANTHER" id="PTHR23423">
    <property type="entry name" value="ORGANIC SOLUTE TRANSPORTER-RELATED"/>
    <property type="match status" value="1"/>
</dbReference>
<evidence type="ECO:0000256" key="3">
    <source>
        <dbReference type="ARBA" id="ARBA00022989"/>
    </source>
</evidence>
<evidence type="ECO:0000256" key="5">
    <source>
        <dbReference type="SAM" id="Coils"/>
    </source>
</evidence>
<keyword evidence="5" id="KW-0175">Coiled coil</keyword>
<sequence>MDDVSQFGPTTKDFWQDCVLSTARIDIPLALMSAAGFFVVVVCLTLNHRRLLLKHPTSQQQAYFLRLTMMPLVFGTSAFLTLLTPRSWPVWTLVMKQYEAYTLYCFGRCIFLLVGREAAARTREERVGQDPQKQALIPVHAEDANEMKRILLALRAEGPRKFYATPPCLCWFRLCMTPRLVVLSDMRLVLRLLDQFVIVSVAMSLMLIWLRLAWNIDTPFKKFGKGIESVSGLVAIQGTVILLFATIRILDDWCIKLKFVSIKILIAMSTMQEGVIGFFVPSTGGFTGKCSLHGESQIQFWVMWFVTVESMLLAVLHRYAYSDKELLGAEDFDGVRVLSLTREIRELEEAEEELRRAANQTQSATFTLGP</sequence>
<evidence type="ECO:0000256" key="1">
    <source>
        <dbReference type="ARBA" id="ARBA00004141"/>
    </source>
</evidence>
<dbReference type="AlphaFoldDB" id="A0A7S1AX76"/>
<name>A0A7S1AX76_NOCSC</name>
<protein>
    <submittedName>
        <fullName evidence="7">Uncharacterized protein</fullName>
    </submittedName>
</protein>
<evidence type="ECO:0000313" key="7">
    <source>
        <dbReference type="EMBL" id="CAD8868131.1"/>
    </source>
</evidence>
<evidence type="ECO:0000256" key="4">
    <source>
        <dbReference type="ARBA" id="ARBA00023136"/>
    </source>
</evidence>
<organism evidence="7">
    <name type="scientific">Noctiluca scintillans</name>
    <name type="common">Sea sparkle</name>
    <name type="synonym">Red tide dinoflagellate</name>
    <dbReference type="NCBI Taxonomy" id="2966"/>
    <lineage>
        <taxon>Eukaryota</taxon>
        <taxon>Sar</taxon>
        <taxon>Alveolata</taxon>
        <taxon>Dinophyceae</taxon>
        <taxon>Noctilucales</taxon>
        <taxon>Noctilucaceae</taxon>
        <taxon>Noctiluca</taxon>
    </lineage>
</organism>
<proteinExistence type="predicted"/>
<feature type="transmembrane region" description="Helical" evidence="6">
    <location>
        <begin position="67"/>
        <end position="88"/>
    </location>
</feature>
<dbReference type="EMBL" id="HBFQ01060040">
    <property type="protein sequence ID" value="CAD8868131.1"/>
    <property type="molecule type" value="Transcribed_RNA"/>
</dbReference>
<keyword evidence="2 6" id="KW-0812">Transmembrane</keyword>
<comment type="subcellular location">
    <subcellularLocation>
        <location evidence="1">Membrane</location>
        <topology evidence="1">Multi-pass membrane protein</topology>
    </subcellularLocation>
</comment>
<dbReference type="InterPro" id="IPR005178">
    <property type="entry name" value="Ostalpha/TMEM184C"/>
</dbReference>
<accession>A0A7S1AX76</accession>
<evidence type="ECO:0000256" key="6">
    <source>
        <dbReference type="SAM" id="Phobius"/>
    </source>
</evidence>
<keyword evidence="4 6" id="KW-0472">Membrane</keyword>
<gene>
    <name evidence="7" type="ORF">NSCI0253_LOCUS42487</name>
</gene>